<dbReference type="STRING" id="94869.SAMN04488529_103201"/>
<proteinExistence type="predicted"/>
<dbReference type="OrthoDB" id="1911444at2"/>
<dbReference type="Proteomes" id="UP000585258">
    <property type="component" value="Unassembled WGS sequence"/>
</dbReference>
<sequence length="111" mass="12909">MDKDLVSAIELAKELGLYLKIVNSMKSFENYNSFFNIFSQTEEACRRIVVLTPYKELEEVDEENADKPIITNKIIDGNLWLEEYHLTTSLKNICLENIMVSKSLVKELFNK</sequence>
<dbReference type="RefSeq" id="WP_089968167.1">
    <property type="nucleotide sequence ID" value="NZ_FNJM01000003.1"/>
</dbReference>
<evidence type="ECO:0000313" key="2">
    <source>
        <dbReference type="EMBL" id="SDP29134.1"/>
    </source>
</evidence>
<dbReference type="EMBL" id="FNJM01000003">
    <property type="protein sequence ID" value="SDP29134.1"/>
    <property type="molecule type" value="Genomic_DNA"/>
</dbReference>
<dbReference type="Proteomes" id="UP000198597">
    <property type="component" value="Unassembled WGS sequence"/>
</dbReference>
<organism evidence="2 3">
    <name type="scientific">Clostridium gasigenes</name>
    <dbReference type="NCBI Taxonomy" id="94869"/>
    <lineage>
        <taxon>Bacteria</taxon>
        <taxon>Bacillati</taxon>
        <taxon>Bacillota</taxon>
        <taxon>Clostridia</taxon>
        <taxon>Eubacteriales</taxon>
        <taxon>Clostridiaceae</taxon>
        <taxon>Clostridium</taxon>
    </lineage>
</organism>
<evidence type="ECO:0000313" key="1">
    <source>
        <dbReference type="EMBL" id="MBB6715225.1"/>
    </source>
</evidence>
<name>A0A1H0RHZ3_9CLOT</name>
<reference evidence="2 3" key="1">
    <citation type="submission" date="2016-10" db="EMBL/GenBank/DDBJ databases">
        <authorList>
            <person name="de Groot N.N."/>
        </authorList>
    </citation>
    <scope>NUCLEOTIDE SEQUENCE [LARGE SCALE GENOMIC DNA]</scope>
    <source>
        <strain evidence="2 3">DSM 12272</strain>
    </source>
</reference>
<dbReference type="AlphaFoldDB" id="A0A1H0RHZ3"/>
<keyword evidence="3" id="KW-1185">Reference proteome</keyword>
<protein>
    <submittedName>
        <fullName evidence="2">Uncharacterized protein</fullName>
    </submittedName>
</protein>
<evidence type="ECO:0000313" key="4">
    <source>
        <dbReference type="Proteomes" id="UP000585258"/>
    </source>
</evidence>
<reference evidence="1 4" key="2">
    <citation type="submission" date="2020-08" db="EMBL/GenBank/DDBJ databases">
        <title>Clostridia isolated from Swiss meat.</title>
        <authorList>
            <person name="Wambui J."/>
            <person name="Stevens M.J.A."/>
            <person name="Stephan R."/>
        </authorList>
    </citation>
    <scope>NUCLEOTIDE SEQUENCE [LARGE SCALE GENOMIC DNA]</scope>
    <source>
        <strain evidence="1 4">CM001</strain>
    </source>
</reference>
<accession>A0A1H0RHZ3</accession>
<gene>
    <name evidence="1" type="ORF">H7E68_10840</name>
    <name evidence="2" type="ORF">SAMN04488529_103201</name>
</gene>
<evidence type="ECO:0000313" key="3">
    <source>
        <dbReference type="Proteomes" id="UP000198597"/>
    </source>
</evidence>
<dbReference type="EMBL" id="JACKWY010000005">
    <property type="protein sequence ID" value="MBB6715225.1"/>
    <property type="molecule type" value="Genomic_DNA"/>
</dbReference>